<evidence type="ECO:0000313" key="5">
    <source>
        <dbReference type="Proteomes" id="UP000515369"/>
    </source>
</evidence>
<evidence type="ECO:0000313" key="4">
    <source>
        <dbReference type="EMBL" id="QMW03005.1"/>
    </source>
</evidence>
<dbReference type="Gene3D" id="2.40.160.20">
    <property type="match status" value="1"/>
</dbReference>
<dbReference type="AlphaFoldDB" id="A0A7G5GVW3"/>
<gene>
    <name evidence="4" type="ORF">H3H32_34845</name>
</gene>
<feature type="compositionally biased region" description="Basic and acidic residues" evidence="2">
    <location>
        <begin position="463"/>
        <end position="479"/>
    </location>
</feature>
<feature type="region of interest" description="Disordered" evidence="2">
    <location>
        <begin position="413"/>
        <end position="479"/>
    </location>
</feature>
<feature type="compositionally biased region" description="Polar residues" evidence="2">
    <location>
        <begin position="424"/>
        <end position="435"/>
    </location>
</feature>
<dbReference type="InterPro" id="IPR027385">
    <property type="entry name" value="Beta-barrel_OMP"/>
</dbReference>
<dbReference type="RefSeq" id="WP_182460294.1">
    <property type="nucleotide sequence ID" value="NZ_CP059732.1"/>
</dbReference>
<reference evidence="4 5" key="1">
    <citation type="submission" date="2020-07" db="EMBL/GenBank/DDBJ databases">
        <title>Spirosoma foliorum sp. nov., isolated from the leaves on the Nejang mountain Korea, Republic of.</title>
        <authorList>
            <person name="Ho H."/>
            <person name="Lee Y.-J."/>
            <person name="Nurcahyanto D.-A."/>
            <person name="Kim S.-G."/>
        </authorList>
    </citation>
    <scope>NUCLEOTIDE SEQUENCE [LARGE SCALE GENOMIC DNA]</scope>
    <source>
        <strain evidence="4 5">PL0136</strain>
    </source>
</reference>
<dbReference type="Proteomes" id="UP000515369">
    <property type="component" value="Chromosome"/>
</dbReference>
<dbReference type="SUPFAM" id="SSF56925">
    <property type="entry name" value="OMPA-like"/>
    <property type="match status" value="1"/>
</dbReference>
<evidence type="ECO:0000256" key="1">
    <source>
        <dbReference type="ARBA" id="ARBA00022729"/>
    </source>
</evidence>
<proteinExistence type="predicted"/>
<dbReference type="InterPro" id="IPR011250">
    <property type="entry name" value="OMP/PagP_B-barrel"/>
</dbReference>
<dbReference type="KEGG" id="sfol:H3H32_34845"/>
<dbReference type="EMBL" id="CP059732">
    <property type="protein sequence ID" value="QMW03005.1"/>
    <property type="molecule type" value="Genomic_DNA"/>
</dbReference>
<feature type="domain" description="Outer membrane protein beta-barrel" evidence="3">
    <location>
        <begin position="47"/>
        <end position="254"/>
    </location>
</feature>
<evidence type="ECO:0000259" key="3">
    <source>
        <dbReference type="Pfam" id="PF13505"/>
    </source>
</evidence>
<name>A0A7G5GVW3_9BACT</name>
<feature type="region of interest" description="Disordered" evidence="2">
    <location>
        <begin position="607"/>
        <end position="632"/>
    </location>
</feature>
<keyword evidence="1" id="KW-0732">Signal</keyword>
<dbReference type="Pfam" id="PF13505">
    <property type="entry name" value="OMP_b-brl"/>
    <property type="match status" value="1"/>
</dbReference>
<evidence type="ECO:0000256" key="2">
    <source>
        <dbReference type="SAM" id="MobiDB-lite"/>
    </source>
</evidence>
<feature type="compositionally biased region" description="Basic residues" evidence="2">
    <location>
        <begin position="621"/>
        <end position="632"/>
    </location>
</feature>
<keyword evidence="5" id="KW-1185">Reference proteome</keyword>
<organism evidence="4 5">
    <name type="scientific">Spirosoma foliorum</name>
    <dbReference type="NCBI Taxonomy" id="2710596"/>
    <lineage>
        <taxon>Bacteria</taxon>
        <taxon>Pseudomonadati</taxon>
        <taxon>Bacteroidota</taxon>
        <taxon>Cytophagia</taxon>
        <taxon>Cytophagales</taxon>
        <taxon>Cytophagaceae</taxon>
        <taxon>Spirosoma</taxon>
    </lineage>
</organism>
<protein>
    <submittedName>
        <fullName evidence="4">Porin family protein</fullName>
    </submittedName>
</protein>
<sequence length="632" mass="70128">MRIVFWFVVSYAVLALVNRGVAQDSLLYNPNPLVLTHPTSIDAFAPFKWRLSGTIGYHQLQQKGYLNDNLYLTNGVQTTLSADYFVGRNWGIGVLAGYQNLRVSDLYRLDKSIPLFPTPHVLPLTSQHSFMLAVGPAFSFPLSQRLLFDVELRGGVFYNDAPILGAYISGTTQDNLLNGTYVTTVSPSDQRARIGFTGSAGFKYQVSPQVGIGLSANTTLTSLGYTQVNSSNGFSQKRLDMNTIGVQFGVSYRFLSSKRQGTNDVPARAPKPVCYPPILDPNQPNEYEVGINSRPTLKWRSSAPIYTEGEQYSFRLYTLPGNRLIYEKTGKDSQFIWPTQLALPDSASYFFYSVSTVRNDEFEQSCRSEPVAGTLGFYIRPSARQAAIPREPAPIYTLKLYELSLERVARVTSKATKPAPKPSVGSQKPAQTKPVSQPVARTDTIRANSAKVDSVKTAALRPDSVRSDSARDKAMRSDSIRTDSIRLDSARVNAVRSDSARAIAVRSDSVRADSVKSTAIRSDSVRANTELYTSKIVFRLLYEGATQELDFSWPSRLPLPTQPTVYQYTINRVNSQELLQNNYIIVEPDGCSMIIGEATKDQRLHYMGPRTGPIRQPSIKKPTRSPTKKGKP</sequence>
<accession>A0A7G5GVW3</accession>